<dbReference type="SUPFAM" id="SSF90229">
    <property type="entry name" value="CCCH zinc finger"/>
    <property type="match status" value="1"/>
</dbReference>
<dbReference type="Proteomes" id="UP000515125">
    <property type="component" value="Unplaced"/>
</dbReference>
<dbReference type="InterPro" id="IPR017907">
    <property type="entry name" value="Znf_RING_CS"/>
</dbReference>
<keyword evidence="1 4" id="KW-0479">Metal-binding</keyword>
<feature type="domain" description="RING-type" evidence="7">
    <location>
        <begin position="255"/>
        <end position="295"/>
    </location>
</feature>
<feature type="zinc finger region" description="C3H1-type" evidence="4">
    <location>
        <begin position="172"/>
        <end position="200"/>
    </location>
</feature>
<dbReference type="PROSITE" id="PS50089">
    <property type="entry name" value="ZF_RING_2"/>
    <property type="match status" value="1"/>
</dbReference>
<evidence type="ECO:0000256" key="4">
    <source>
        <dbReference type="PROSITE-ProRule" id="PRU00723"/>
    </source>
</evidence>
<reference evidence="10" key="1">
    <citation type="submission" date="2025-08" db="UniProtKB">
        <authorList>
            <consortium name="RefSeq"/>
        </authorList>
    </citation>
    <scope>IDENTIFICATION</scope>
</reference>
<dbReference type="SMART" id="SM00184">
    <property type="entry name" value="RING"/>
    <property type="match status" value="1"/>
</dbReference>
<dbReference type="SMART" id="SM00356">
    <property type="entry name" value="ZnF_C3H1"/>
    <property type="match status" value="1"/>
</dbReference>
<dbReference type="PROSITE" id="PS50103">
    <property type="entry name" value="ZF_C3H1"/>
    <property type="match status" value="1"/>
</dbReference>
<dbReference type="PANTHER" id="PTHR12930">
    <property type="entry name" value="ZINC FINGER PROTEIN 183"/>
    <property type="match status" value="1"/>
</dbReference>
<feature type="coiled-coil region" evidence="5">
    <location>
        <begin position="303"/>
        <end position="335"/>
    </location>
</feature>
<evidence type="ECO:0000256" key="6">
    <source>
        <dbReference type="SAM" id="MobiDB-lite"/>
    </source>
</evidence>
<keyword evidence="3 4" id="KW-0862">Zinc</keyword>
<dbReference type="InterPro" id="IPR039971">
    <property type="entry name" value="CWC24-like"/>
</dbReference>
<evidence type="ECO:0000256" key="2">
    <source>
        <dbReference type="ARBA" id="ARBA00022771"/>
    </source>
</evidence>
<dbReference type="Pfam" id="PF00642">
    <property type="entry name" value="zf-CCCH"/>
    <property type="match status" value="1"/>
</dbReference>
<dbReference type="GO" id="GO:0034247">
    <property type="term" value="P:snoRNA splicing"/>
    <property type="evidence" value="ECO:0007669"/>
    <property type="project" value="TreeGrafter"/>
</dbReference>
<evidence type="ECO:0000256" key="5">
    <source>
        <dbReference type="SAM" id="Coils"/>
    </source>
</evidence>
<keyword evidence="5" id="KW-0175">Coiled coil</keyword>
<feature type="domain" description="C3H1-type" evidence="8">
    <location>
        <begin position="172"/>
        <end position="200"/>
    </location>
</feature>
<dbReference type="SUPFAM" id="SSF57850">
    <property type="entry name" value="RING/U-box"/>
    <property type="match status" value="1"/>
</dbReference>
<feature type="compositionally biased region" description="Basic and acidic residues" evidence="6">
    <location>
        <begin position="224"/>
        <end position="233"/>
    </location>
</feature>
<dbReference type="InterPro" id="IPR036855">
    <property type="entry name" value="Znf_CCCH_sf"/>
</dbReference>
<dbReference type="PROSITE" id="PS00518">
    <property type="entry name" value="ZF_RING_1"/>
    <property type="match status" value="1"/>
</dbReference>
<feature type="region of interest" description="Disordered" evidence="6">
    <location>
        <begin position="224"/>
        <end position="248"/>
    </location>
</feature>
<feature type="region of interest" description="Disordered" evidence="6">
    <location>
        <begin position="1"/>
        <end position="46"/>
    </location>
</feature>
<accession>A0A6P6S2L9</accession>
<keyword evidence="9" id="KW-1185">Reference proteome</keyword>
<dbReference type="RefSeq" id="XP_026193525.1">
    <property type="nucleotide sequence ID" value="XM_026337740.1"/>
</dbReference>
<dbReference type="GO" id="GO:0008270">
    <property type="term" value="F:zinc ion binding"/>
    <property type="evidence" value="ECO:0007669"/>
    <property type="project" value="UniProtKB-KW"/>
</dbReference>
<dbReference type="Gene3D" id="3.30.40.10">
    <property type="entry name" value="Zinc/RING finger domain, C3HC4 (zinc finger)"/>
    <property type="match status" value="1"/>
</dbReference>
<evidence type="ECO:0000313" key="10">
    <source>
        <dbReference type="RefSeq" id="XP_026193525.1"/>
    </source>
</evidence>
<name>A0A6P6S2L9_9EIME</name>
<dbReference type="InterPro" id="IPR013083">
    <property type="entry name" value="Znf_RING/FYVE/PHD"/>
</dbReference>
<dbReference type="CDD" id="cd16539">
    <property type="entry name" value="RING-HC_RNF113A_B"/>
    <property type="match status" value="1"/>
</dbReference>
<dbReference type="InterPro" id="IPR001841">
    <property type="entry name" value="Znf_RING"/>
</dbReference>
<dbReference type="AlphaFoldDB" id="A0A6P6S2L9"/>
<organism evidence="9 10">
    <name type="scientific">Cyclospora cayetanensis</name>
    <dbReference type="NCBI Taxonomy" id="88456"/>
    <lineage>
        <taxon>Eukaryota</taxon>
        <taxon>Sar</taxon>
        <taxon>Alveolata</taxon>
        <taxon>Apicomplexa</taxon>
        <taxon>Conoidasida</taxon>
        <taxon>Coccidia</taxon>
        <taxon>Eucoccidiorida</taxon>
        <taxon>Eimeriorina</taxon>
        <taxon>Eimeriidae</taxon>
        <taxon>Cyclospora</taxon>
    </lineage>
</organism>
<keyword evidence="2 4" id="KW-0863">Zinc-finger</keyword>
<sequence>MFAKRGLPTGVRKRHNAQDTEGEAPSERAVRFSDGSDEEHAKIVKKKTGSRLPCKHFLMGRTSDDSVRKMKATEALAQQSNRQLNLEDDGRATAVLDVDPDKSTDHRAILERNFKIGEMIEKGELESGIYRGMGAYRHYVKPSEGALSRAKSTGLYGPVRGSNNVRLTMYVDYKPEICKDYKETGYCGYGDCCKFLHDRTDYKEGWQVEKEWEELQKKRLEKLRRQAEGKEVESSSSSSSSSEESEDEDGLPFACLKCRERWRLDMAPVVTRCGHYYCEKCAVEEYKTTSKCSQCGKETHGILNIATRIIDKLERRQKEEENKEAEGAEEEQNARLVARDPYQLVAYSSSGYINLASDKLELKSFVIALKRTATELGHSVKWLPQLGACRRFRQASLLMPCYKSVGTIGNLYAYS</sequence>
<proteinExistence type="predicted"/>
<gene>
    <name evidence="10" type="primary">LOC34618823</name>
</gene>
<evidence type="ECO:0000259" key="7">
    <source>
        <dbReference type="PROSITE" id="PS50089"/>
    </source>
</evidence>
<dbReference type="InterPro" id="IPR000571">
    <property type="entry name" value="Znf_CCCH"/>
</dbReference>
<dbReference type="GeneID" id="34618823"/>
<evidence type="ECO:0000256" key="3">
    <source>
        <dbReference type="ARBA" id="ARBA00022833"/>
    </source>
</evidence>
<dbReference type="PANTHER" id="PTHR12930:SF0">
    <property type="entry name" value="RING FINGER PROTEIN 113B"/>
    <property type="match status" value="1"/>
</dbReference>
<protein>
    <submittedName>
        <fullName evidence="10">Zinc finger CCCH domain-containing protein 15</fullName>
    </submittedName>
</protein>
<dbReference type="GO" id="GO:0005684">
    <property type="term" value="C:U2-type spliceosomal complex"/>
    <property type="evidence" value="ECO:0007669"/>
    <property type="project" value="TreeGrafter"/>
</dbReference>
<dbReference type="Pfam" id="PF14634">
    <property type="entry name" value="zf-RING_5"/>
    <property type="match status" value="1"/>
</dbReference>
<evidence type="ECO:0000313" key="9">
    <source>
        <dbReference type="Proteomes" id="UP000515125"/>
    </source>
</evidence>
<evidence type="ECO:0000259" key="8">
    <source>
        <dbReference type="PROSITE" id="PS50103"/>
    </source>
</evidence>
<evidence type="ECO:0000256" key="1">
    <source>
        <dbReference type="ARBA" id="ARBA00022723"/>
    </source>
</evidence>
<dbReference type="Gene3D" id="4.10.1000.10">
    <property type="entry name" value="Zinc finger, CCCH-type"/>
    <property type="match status" value="1"/>
</dbReference>
<dbReference type="OrthoDB" id="347237at2759"/>